<proteinExistence type="predicted"/>
<evidence type="ECO:0000256" key="2">
    <source>
        <dbReference type="SAM" id="SignalP"/>
    </source>
</evidence>
<protein>
    <recommendedName>
        <fullName evidence="5">YtkA-like domain-containing protein</fullName>
    </recommendedName>
</protein>
<dbReference type="STRING" id="70996.SE18_15560"/>
<organism evidence="3 4">
    <name type="scientific">Herpetosiphon geysericola</name>
    <dbReference type="NCBI Taxonomy" id="70996"/>
    <lineage>
        <taxon>Bacteria</taxon>
        <taxon>Bacillati</taxon>
        <taxon>Chloroflexota</taxon>
        <taxon>Chloroflexia</taxon>
        <taxon>Herpetosiphonales</taxon>
        <taxon>Herpetosiphonaceae</taxon>
        <taxon>Herpetosiphon</taxon>
    </lineage>
</organism>
<keyword evidence="2" id="KW-0732">Signal</keyword>
<dbReference type="Proteomes" id="UP000050277">
    <property type="component" value="Unassembled WGS sequence"/>
</dbReference>
<dbReference type="EMBL" id="LGKP01000023">
    <property type="protein sequence ID" value="KPL85748.1"/>
    <property type="molecule type" value="Genomic_DNA"/>
</dbReference>
<keyword evidence="4" id="KW-1185">Reference proteome</keyword>
<feature type="transmembrane region" description="Helical" evidence="1">
    <location>
        <begin position="143"/>
        <end position="165"/>
    </location>
</feature>
<evidence type="ECO:0000256" key="1">
    <source>
        <dbReference type="SAM" id="Phobius"/>
    </source>
</evidence>
<keyword evidence="1" id="KW-1133">Transmembrane helix</keyword>
<dbReference type="RefSeq" id="WP_054535388.1">
    <property type="nucleotide sequence ID" value="NZ_LGKP01000023.1"/>
</dbReference>
<evidence type="ECO:0000313" key="4">
    <source>
        <dbReference type="Proteomes" id="UP000050277"/>
    </source>
</evidence>
<keyword evidence="1" id="KW-0812">Transmembrane</keyword>
<keyword evidence="1" id="KW-0472">Membrane</keyword>
<gene>
    <name evidence="3" type="ORF">SE18_15560</name>
</gene>
<comment type="caution">
    <text evidence="3">The sequence shown here is derived from an EMBL/GenBank/DDBJ whole genome shotgun (WGS) entry which is preliminary data.</text>
</comment>
<feature type="chain" id="PRO_5006133463" description="YtkA-like domain-containing protein" evidence="2">
    <location>
        <begin position="26"/>
        <end position="182"/>
    </location>
</feature>
<evidence type="ECO:0000313" key="3">
    <source>
        <dbReference type="EMBL" id="KPL85748.1"/>
    </source>
</evidence>
<sequence>MLKRLCLVVCWVLLASLWWTNLAAAHGGNYIISETRDQYFVVVSLAPGPMSVGRGDASIAVRNSNDFAALPVDAISVVLIDPDGEEFGYTPAPESGPADAIYGSHDLDFSRSGEWQFLLRLTEAGQTQEFRTTVSVAGGIMRWLNVILYMVPIIVLAILITLAALRNRMLRKAALESDSHAT</sequence>
<dbReference type="OrthoDB" id="9822305at2"/>
<name>A0A0P6Y9C9_9CHLR</name>
<dbReference type="AlphaFoldDB" id="A0A0P6Y9C9"/>
<feature type="signal peptide" evidence="2">
    <location>
        <begin position="1"/>
        <end position="25"/>
    </location>
</feature>
<evidence type="ECO:0008006" key="5">
    <source>
        <dbReference type="Google" id="ProtNLM"/>
    </source>
</evidence>
<reference evidence="3 4" key="1">
    <citation type="submission" date="2015-07" db="EMBL/GenBank/DDBJ databases">
        <title>Whole genome sequence of Herpetosiphon geysericola DSM 7119.</title>
        <authorList>
            <person name="Hemp J."/>
            <person name="Ward L.M."/>
            <person name="Pace L.A."/>
            <person name="Fischer W.W."/>
        </authorList>
    </citation>
    <scope>NUCLEOTIDE SEQUENCE [LARGE SCALE GENOMIC DNA]</scope>
    <source>
        <strain evidence="3 4">DSM 7119</strain>
    </source>
</reference>
<accession>A0A0P6Y9C9</accession>